<reference evidence="2" key="1">
    <citation type="journal article" date="2023" name="Front. Plant Sci.">
        <title>Chromosomal-level genome assembly of Melastoma candidum provides insights into trichome evolution.</title>
        <authorList>
            <person name="Zhong Y."/>
            <person name="Wu W."/>
            <person name="Sun C."/>
            <person name="Zou P."/>
            <person name="Liu Y."/>
            <person name="Dai S."/>
            <person name="Zhou R."/>
        </authorList>
    </citation>
    <scope>NUCLEOTIDE SEQUENCE [LARGE SCALE GENOMIC DNA]</scope>
</reference>
<sequence>MESKKLAALLSSIVSELVLILLLLFPNATPLSFSSPYSDSWDHYSNYSSHFHQPFGGLLPLVGCLLARFEKVSEFPTFPRKRKRTHVSDCDLGSDSDSDCDSSRSRSRPGSQPGGAEIFLNWSPDFFVNSFRMTSSSFEWLAGLLEPLLDCRDPAGSRLDLSAELRLGIGLFRLATGGDYGSVSRQFGVSESAARFCTKHLCRVLCTNFRFWVGFPSEAELKSVSEDFESIAGLPNCCGVIGFTRFRFSTADGDNSIAVQLVVDSSLRILSIVACFPGRKDEGEVLRMSSLYEDVEGKKLLNSPMIDVNGTRVGQYLAGVEGYPLLPWIMVPFPGAESGTVEDNFNSAHNIACLHVHKTIASLKKWEVLSRSIDGEDFRNLVAFIGACSILHNALLMREDYSSLFEGSEDSLLDNRTSRETGNIMYEEVNPNGASRAIRSALASRAHEFRS</sequence>
<gene>
    <name evidence="1" type="ORF">MLD38_023326</name>
</gene>
<name>A0ACB9QLB0_9MYRT</name>
<dbReference type="EMBL" id="CM042885">
    <property type="protein sequence ID" value="KAI4367607.1"/>
    <property type="molecule type" value="Genomic_DNA"/>
</dbReference>
<proteinExistence type="predicted"/>
<evidence type="ECO:0000313" key="1">
    <source>
        <dbReference type="EMBL" id="KAI4367607.1"/>
    </source>
</evidence>
<keyword evidence="2" id="KW-1185">Reference proteome</keyword>
<protein>
    <submittedName>
        <fullName evidence="1">Uncharacterized protein</fullName>
    </submittedName>
</protein>
<comment type="caution">
    <text evidence="1">The sequence shown here is derived from an EMBL/GenBank/DDBJ whole genome shotgun (WGS) entry which is preliminary data.</text>
</comment>
<dbReference type="Proteomes" id="UP001057402">
    <property type="component" value="Chromosome 6"/>
</dbReference>
<organism evidence="1 2">
    <name type="scientific">Melastoma candidum</name>
    <dbReference type="NCBI Taxonomy" id="119954"/>
    <lineage>
        <taxon>Eukaryota</taxon>
        <taxon>Viridiplantae</taxon>
        <taxon>Streptophyta</taxon>
        <taxon>Embryophyta</taxon>
        <taxon>Tracheophyta</taxon>
        <taxon>Spermatophyta</taxon>
        <taxon>Magnoliopsida</taxon>
        <taxon>eudicotyledons</taxon>
        <taxon>Gunneridae</taxon>
        <taxon>Pentapetalae</taxon>
        <taxon>rosids</taxon>
        <taxon>malvids</taxon>
        <taxon>Myrtales</taxon>
        <taxon>Melastomataceae</taxon>
        <taxon>Melastomatoideae</taxon>
        <taxon>Melastomateae</taxon>
        <taxon>Melastoma</taxon>
    </lineage>
</organism>
<evidence type="ECO:0000313" key="2">
    <source>
        <dbReference type="Proteomes" id="UP001057402"/>
    </source>
</evidence>
<accession>A0ACB9QLB0</accession>